<dbReference type="InterPro" id="IPR016181">
    <property type="entry name" value="Acyl_CoA_acyltransferase"/>
</dbReference>
<dbReference type="PANTHER" id="PTHR43420">
    <property type="entry name" value="ACETYLTRANSFERASE"/>
    <property type="match status" value="1"/>
</dbReference>
<dbReference type="NCBIfam" id="TIGR01575">
    <property type="entry name" value="rimI"/>
    <property type="match status" value="1"/>
</dbReference>
<dbReference type="GO" id="GO:0005840">
    <property type="term" value="C:ribosome"/>
    <property type="evidence" value="ECO:0007669"/>
    <property type="project" value="UniProtKB-KW"/>
</dbReference>
<evidence type="ECO:0000256" key="1">
    <source>
        <dbReference type="ARBA" id="ARBA00005395"/>
    </source>
</evidence>
<evidence type="ECO:0000256" key="4">
    <source>
        <dbReference type="ARBA" id="ARBA00023315"/>
    </source>
</evidence>
<gene>
    <name evidence="5 7" type="primary">rimI</name>
    <name evidence="7" type="ORF">M9799_09165</name>
</gene>
<dbReference type="HAMAP" id="MF_02210">
    <property type="entry name" value="RimI"/>
    <property type="match status" value="1"/>
</dbReference>
<dbReference type="PANTHER" id="PTHR43420:SF51">
    <property type="entry name" value="PEPTIDYL-LYSINE N-ACETYLTRANSFERASE YIAC"/>
    <property type="match status" value="1"/>
</dbReference>
<dbReference type="Pfam" id="PF00583">
    <property type="entry name" value="Acetyltransf_1"/>
    <property type="match status" value="1"/>
</dbReference>
<keyword evidence="7" id="KW-0689">Ribosomal protein</keyword>
<comment type="similarity">
    <text evidence="1 5">Belongs to the acetyltransferase family. RimI subfamily.</text>
</comment>
<reference evidence="7" key="1">
    <citation type="submission" date="2022-09" db="EMBL/GenBank/DDBJ databases">
        <title>The complete genome of Acidovorax sp. 5MLIR.</title>
        <authorList>
            <person name="Liu L."/>
            <person name="Yue J."/>
            <person name="Yang F."/>
            <person name="Yuan J."/>
            <person name="Li L."/>
        </authorList>
    </citation>
    <scope>NUCLEOTIDE SEQUENCE</scope>
    <source>
        <strain evidence="7">5MLIR</strain>
    </source>
</reference>
<evidence type="ECO:0000313" key="7">
    <source>
        <dbReference type="EMBL" id="UYG50285.1"/>
    </source>
</evidence>
<evidence type="ECO:0000256" key="5">
    <source>
        <dbReference type="HAMAP-Rule" id="MF_02210"/>
    </source>
</evidence>
<comment type="caution">
    <text evidence="5">Lacks conserved residue(s) required for the propagation of feature annotation.</text>
</comment>
<keyword evidence="2 5" id="KW-0963">Cytoplasm</keyword>
<dbReference type="PROSITE" id="PS51186">
    <property type="entry name" value="GNAT"/>
    <property type="match status" value="1"/>
</dbReference>
<keyword evidence="4 5" id="KW-0012">Acyltransferase</keyword>
<dbReference type="InterPro" id="IPR043690">
    <property type="entry name" value="RimI"/>
</dbReference>
<feature type="active site" description="Proton acceptor" evidence="5">
    <location>
        <position position="115"/>
    </location>
</feature>
<organism evidence="7 8">
    <name type="scientific">Comamonas endophytica</name>
    <dbReference type="NCBI Taxonomy" id="2949090"/>
    <lineage>
        <taxon>Bacteria</taxon>
        <taxon>Pseudomonadati</taxon>
        <taxon>Pseudomonadota</taxon>
        <taxon>Betaproteobacteria</taxon>
        <taxon>Burkholderiales</taxon>
        <taxon>Comamonadaceae</taxon>
        <taxon>Comamonas</taxon>
    </lineage>
</organism>
<dbReference type="Gene3D" id="3.40.630.30">
    <property type="match status" value="1"/>
</dbReference>
<accession>A0ABY6G5K9</accession>
<protein>
    <recommendedName>
        <fullName evidence="5">[Ribosomal protein bS18]-alanine N-acetyltransferase</fullName>
        <ecNumber evidence="5">2.3.1.266</ecNumber>
    </recommendedName>
</protein>
<comment type="catalytic activity">
    <reaction evidence="5">
        <text>N-terminal L-alanyl-[ribosomal protein bS18] + acetyl-CoA = N-terminal N(alpha)-acetyl-L-alanyl-[ribosomal protein bS18] + CoA + H(+)</text>
        <dbReference type="Rhea" id="RHEA:43756"/>
        <dbReference type="Rhea" id="RHEA-COMP:10676"/>
        <dbReference type="Rhea" id="RHEA-COMP:10677"/>
        <dbReference type="ChEBI" id="CHEBI:15378"/>
        <dbReference type="ChEBI" id="CHEBI:57287"/>
        <dbReference type="ChEBI" id="CHEBI:57288"/>
        <dbReference type="ChEBI" id="CHEBI:64718"/>
        <dbReference type="ChEBI" id="CHEBI:83683"/>
        <dbReference type="EC" id="2.3.1.266"/>
    </reaction>
</comment>
<dbReference type="EC" id="2.3.1.266" evidence="5"/>
<keyword evidence="3 5" id="KW-0808">Transferase</keyword>
<proteinExistence type="inferred from homology"/>
<dbReference type="InterPro" id="IPR050680">
    <property type="entry name" value="YpeA/RimI_acetyltransf"/>
</dbReference>
<evidence type="ECO:0000256" key="3">
    <source>
        <dbReference type="ARBA" id="ARBA00022679"/>
    </source>
</evidence>
<feature type="active site" description="Proton donor" evidence="5">
    <location>
        <position position="127"/>
    </location>
</feature>
<evidence type="ECO:0000256" key="2">
    <source>
        <dbReference type="ARBA" id="ARBA00022490"/>
    </source>
</evidence>
<evidence type="ECO:0000313" key="8">
    <source>
        <dbReference type="Proteomes" id="UP001162800"/>
    </source>
</evidence>
<keyword evidence="8" id="KW-1185">Reference proteome</keyword>
<dbReference type="SUPFAM" id="SSF55729">
    <property type="entry name" value="Acyl-CoA N-acyltransferases (Nat)"/>
    <property type="match status" value="1"/>
</dbReference>
<dbReference type="Proteomes" id="UP001162800">
    <property type="component" value="Chromosome"/>
</dbReference>
<feature type="binding site" evidence="5">
    <location>
        <position position="120"/>
    </location>
    <ligand>
        <name>acetyl-CoA</name>
        <dbReference type="ChEBI" id="CHEBI:57288"/>
    </ligand>
</feature>
<dbReference type="EMBL" id="CP106881">
    <property type="protein sequence ID" value="UYG50285.1"/>
    <property type="molecule type" value="Genomic_DNA"/>
</dbReference>
<sequence length="161" mass="18376">MIPASLPARETAVRFAPLTVAWLDTLLPIEQQAYSHPWTRGNFIDALAAGYEAQLLLDADDQLLGYFVAMTVLDEVHLLNLTVAPAHQGRGWARVMLDALALWSRQRQALWLWLEVRASNARARAIYERHGYQRIAERKNYYPAADGQREHAIIMSLKLWP</sequence>
<keyword evidence="7" id="KW-0687">Ribonucleoprotein</keyword>
<dbReference type="GO" id="GO:0008999">
    <property type="term" value="F:protein-N-terminal-alanine acetyltransferase activity"/>
    <property type="evidence" value="ECO:0007669"/>
    <property type="project" value="UniProtKB-EC"/>
</dbReference>
<comment type="function">
    <text evidence="5">Acetylates the N-terminal alanine of ribosomal protein bS18.</text>
</comment>
<dbReference type="InterPro" id="IPR006464">
    <property type="entry name" value="AcTrfase_RimI/Ard1"/>
</dbReference>
<dbReference type="RefSeq" id="WP_231042756.1">
    <property type="nucleotide sequence ID" value="NZ_CP106881.1"/>
</dbReference>
<evidence type="ECO:0000259" key="6">
    <source>
        <dbReference type="PROSITE" id="PS51186"/>
    </source>
</evidence>
<name>A0ABY6G5K9_9BURK</name>
<dbReference type="CDD" id="cd04301">
    <property type="entry name" value="NAT_SF"/>
    <property type="match status" value="1"/>
</dbReference>
<dbReference type="InterPro" id="IPR000182">
    <property type="entry name" value="GNAT_dom"/>
</dbReference>
<comment type="subcellular location">
    <subcellularLocation>
        <location evidence="5">Cytoplasm</location>
    </subcellularLocation>
</comment>
<feature type="domain" description="N-acetyltransferase" evidence="6">
    <location>
        <begin position="13"/>
        <end position="160"/>
    </location>
</feature>